<evidence type="ECO:0000256" key="14">
    <source>
        <dbReference type="ARBA" id="ARBA00023264"/>
    </source>
</evidence>
<reference evidence="20 21" key="1">
    <citation type="submission" date="2018-02" db="EMBL/GenBank/DDBJ databases">
        <title>Mycoplasma marinum and Mycoplasma todarodis sp. nov., moderately halophilic and psychrotolerant mycoplasmas isolated from cephalopods.</title>
        <authorList>
            <person name="Viver T."/>
        </authorList>
    </citation>
    <scope>NUCLEOTIDE SEQUENCE [LARGE SCALE GENOMIC DNA]</scope>
    <source>
        <strain evidence="20 21">5H</strain>
    </source>
</reference>
<keyword evidence="7 17" id="KW-0547">Nucleotide-binding</keyword>
<feature type="active site" description="Proton acceptor" evidence="15">
    <location>
        <position position="67"/>
    </location>
</feature>
<dbReference type="PANTHER" id="PTHR34299">
    <property type="entry name" value="DIACYLGLYCEROL KINASE"/>
    <property type="match status" value="1"/>
</dbReference>
<protein>
    <submittedName>
        <fullName evidence="20">Diacylglycerol kinase</fullName>
    </submittedName>
</protein>
<dbReference type="EMBL" id="PSZP01000020">
    <property type="protein sequence ID" value="TCG10849.1"/>
    <property type="molecule type" value="Genomic_DNA"/>
</dbReference>
<evidence type="ECO:0000256" key="18">
    <source>
        <dbReference type="PIRSR" id="PIRSR600829-4"/>
    </source>
</evidence>
<dbReference type="CDD" id="cd14265">
    <property type="entry name" value="UDPK_IM_like"/>
    <property type="match status" value="1"/>
</dbReference>
<dbReference type="GO" id="GO:0005886">
    <property type="term" value="C:plasma membrane"/>
    <property type="evidence" value="ECO:0007669"/>
    <property type="project" value="UniProtKB-SubCell"/>
</dbReference>
<dbReference type="PANTHER" id="PTHR34299:SF1">
    <property type="entry name" value="DIACYLGLYCEROL KINASE"/>
    <property type="match status" value="1"/>
</dbReference>
<keyword evidence="3" id="KW-1003">Cell membrane</keyword>
<feature type="binding site" evidence="17">
    <location>
        <position position="26"/>
    </location>
    <ligand>
        <name>ATP</name>
        <dbReference type="ChEBI" id="CHEBI:30616"/>
    </ligand>
</feature>
<comment type="similarity">
    <text evidence="2">Belongs to the bacterial diacylglycerol kinase family.</text>
</comment>
<feature type="binding site" evidence="17">
    <location>
        <position position="74"/>
    </location>
    <ligand>
        <name>ATP</name>
        <dbReference type="ChEBI" id="CHEBI:30616"/>
    </ligand>
</feature>
<evidence type="ECO:0000256" key="13">
    <source>
        <dbReference type="ARBA" id="ARBA00023209"/>
    </source>
</evidence>
<comment type="subcellular location">
    <subcellularLocation>
        <location evidence="1">Cell membrane</location>
        <topology evidence="1">Multi-pass membrane protein</topology>
    </subcellularLocation>
</comment>
<dbReference type="OrthoDB" id="9789934at2"/>
<keyword evidence="13" id="KW-0594">Phospholipid biosynthesis</keyword>
<comment type="caution">
    <text evidence="20">The sequence shown here is derived from an EMBL/GenBank/DDBJ whole genome shotgun (WGS) entry which is preliminary data.</text>
</comment>
<evidence type="ECO:0000256" key="5">
    <source>
        <dbReference type="ARBA" id="ARBA00022679"/>
    </source>
</evidence>
<evidence type="ECO:0000256" key="8">
    <source>
        <dbReference type="ARBA" id="ARBA00022777"/>
    </source>
</evidence>
<feature type="transmembrane region" description="Helical" evidence="19">
    <location>
        <begin position="94"/>
        <end position="115"/>
    </location>
</feature>
<evidence type="ECO:0000256" key="15">
    <source>
        <dbReference type="PIRSR" id="PIRSR600829-1"/>
    </source>
</evidence>
<keyword evidence="9 17" id="KW-0067">ATP-binding</keyword>
<keyword evidence="14" id="KW-1208">Phospholipid metabolism</keyword>
<accession>A0A4R0XT97</accession>
<evidence type="ECO:0000256" key="3">
    <source>
        <dbReference type="ARBA" id="ARBA00022475"/>
    </source>
</evidence>
<keyword evidence="18" id="KW-0479">Metal-binding</keyword>
<proteinExistence type="inferred from homology"/>
<dbReference type="Gene3D" id="1.10.287.3610">
    <property type="match status" value="1"/>
</dbReference>
<gene>
    <name evidence="20" type="ORF">C4B25_02845</name>
</gene>
<dbReference type="GO" id="GO:0008654">
    <property type="term" value="P:phospholipid biosynthetic process"/>
    <property type="evidence" value="ECO:0007669"/>
    <property type="project" value="UniProtKB-KW"/>
</dbReference>
<keyword evidence="6 19" id="KW-0812">Transmembrane</keyword>
<feature type="transmembrane region" description="Helical" evidence="19">
    <location>
        <begin position="29"/>
        <end position="46"/>
    </location>
</feature>
<evidence type="ECO:0000313" key="21">
    <source>
        <dbReference type="Proteomes" id="UP000291072"/>
    </source>
</evidence>
<evidence type="ECO:0000256" key="16">
    <source>
        <dbReference type="PIRSR" id="PIRSR600829-2"/>
    </source>
</evidence>
<dbReference type="Proteomes" id="UP000291072">
    <property type="component" value="Unassembled WGS sequence"/>
</dbReference>
<dbReference type="RefSeq" id="WP_131613546.1">
    <property type="nucleotide sequence ID" value="NZ_PSZP01000020.1"/>
</dbReference>
<comment type="cofactor">
    <cofactor evidence="18">
        <name>Mg(2+)</name>
        <dbReference type="ChEBI" id="CHEBI:18420"/>
    </cofactor>
    <text evidence="18">Mn(2+), Zn(2+), Cd(2+) and Co(2+) support activity to lesser extents.</text>
</comment>
<evidence type="ECO:0000256" key="7">
    <source>
        <dbReference type="ARBA" id="ARBA00022741"/>
    </source>
</evidence>
<dbReference type="InterPro" id="IPR036945">
    <property type="entry name" value="DAGK_sf"/>
</dbReference>
<dbReference type="GO" id="GO:0016301">
    <property type="term" value="F:kinase activity"/>
    <property type="evidence" value="ECO:0007669"/>
    <property type="project" value="UniProtKB-KW"/>
</dbReference>
<dbReference type="InterPro" id="IPR033717">
    <property type="entry name" value="UDPK"/>
</dbReference>
<sequence>MKKFIKKTQRKFLYALIGLWVTVKEEKSLLTHMLITAVVIGLGIWVKLSLTHWAILVITISIVMGFEVLNTAMEALVDMISFQYNLKVKKVKDIAAGATLLVAIAAIVVGMLIFIPEFKDIAHGIR</sequence>
<dbReference type="GO" id="GO:0005524">
    <property type="term" value="F:ATP binding"/>
    <property type="evidence" value="ECO:0007669"/>
    <property type="project" value="UniProtKB-KW"/>
</dbReference>
<keyword evidence="4" id="KW-0444">Lipid biosynthesis</keyword>
<feature type="binding site" evidence="18">
    <location>
        <position position="74"/>
    </location>
    <ligand>
        <name>a divalent metal cation</name>
        <dbReference type="ChEBI" id="CHEBI:60240"/>
    </ligand>
</feature>
<evidence type="ECO:0000256" key="6">
    <source>
        <dbReference type="ARBA" id="ARBA00022692"/>
    </source>
</evidence>
<evidence type="ECO:0000256" key="2">
    <source>
        <dbReference type="ARBA" id="ARBA00005967"/>
    </source>
</evidence>
<keyword evidence="10 19" id="KW-1133">Transmembrane helix</keyword>
<keyword evidence="18" id="KW-0460">Magnesium</keyword>
<feature type="binding site" evidence="16">
    <location>
        <position position="67"/>
    </location>
    <ligand>
        <name>substrate</name>
    </ligand>
</feature>
<organism evidence="20 21">
    <name type="scientific">Mycoplasma todarodis</name>
    <dbReference type="NCBI Taxonomy" id="1937191"/>
    <lineage>
        <taxon>Bacteria</taxon>
        <taxon>Bacillati</taxon>
        <taxon>Mycoplasmatota</taxon>
        <taxon>Mollicutes</taxon>
        <taxon>Mycoplasmataceae</taxon>
        <taxon>Mycoplasma</taxon>
    </lineage>
</organism>
<evidence type="ECO:0000256" key="12">
    <source>
        <dbReference type="ARBA" id="ARBA00023136"/>
    </source>
</evidence>
<name>A0A4R0XT97_9MOLU</name>
<keyword evidence="11" id="KW-0443">Lipid metabolism</keyword>
<evidence type="ECO:0000256" key="4">
    <source>
        <dbReference type="ARBA" id="ARBA00022516"/>
    </source>
</evidence>
<keyword evidence="12 19" id="KW-0472">Membrane</keyword>
<evidence type="ECO:0000256" key="17">
    <source>
        <dbReference type="PIRSR" id="PIRSR600829-3"/>
    </source>
</evidence>
<dbReference type="InterPro" id="IPR000829">
    <property type="entry name" value="DAGK"/>
</dbReference>
<evidence type="ECO:0000256" key="10">
    <source>
        <dbReference type="ARBA" id="ARBA00022989"/>
    </source>
</evidence>
<dbReference type="Pfam" id="PF01219">
    <property type="entry name" value="DAGK_prokar"/>
    <property type="match status" value="1"/>
</dbReference>
<dbReference type="GO" id="GO:0046872">
    <property type="term" value="F:metal ion binding"/>
    <property type="evidence" value="ECO:0007669"/>
    <property type="project" value="UniProtKB-KW"/>
</dbReference>
<feature type="transmembrane region" description="Helical" evidence="19">
    <location>
        <begin position="52"/>
        <end position="73"/>
    </location>
</feature>
<evidence type="ECO:0000256" key="9">
    <source>
        <dbReference type="ARBA" id="ARBA00022840"/>
    </source>
</evidence>
<dbReference type="AlphaFoldDB" id="A0A4R0XT97"/>
<keyword evidence="21" id="KW-1185">Reference proteome</keyword>
<keyword evidence="8 20" id="KW-0418">Kinase</keyword>
<feature type="binding site" evidence="18">
    <location>
        <position position="26"/>
    </location>
    <ligand>
        <name>a divalent metal cation</name>
        <dbReference type="ChEBI" id="CHEBI:60240"/>
    </ligand>
</feature>
<evidence type="ECO:0000256" key="11">
    <source>
        <dbReference type="ARBA" id="ARBA00023098"/>
    </source>
</evidence>
<feature type="binding site" evidence="17">
    <location>
        <begin position="92"/>
        <end position="93"/>
    </location>
    <ligand>
        <name>ATP</name>
        <dbReference type="ChEBI" id="CHEBI:30616"/>
    </ligand>
</feature>
<evidence type="ECO:0000256" key="19">
    <source>
        <dbReference type="SAM" id="Phobius"/>
    </source>
</evidence>
<evidence type="ECO:0000256" key="1">
    <source>
        <dbReference type="ARBA" id="ARBA00004651"/>
    </source>
</evidence>
<keyword evidence="5" id="KW-0808">Transferase</keyword>
<evidence type="ECO:0000313" key="20">
    <source>
        <dbReference type="EMBL" id="TCG10849.1"/>
    </source>
</evidence>
<feature type="binding site" evidence="17">
    <location>
        <position position="14"/>
    </location>
    <ligand>
        <name>ATP</name>
        <dbReference type="ChEBI" id="CHEBI:30616"/>
    </ligand>
</feature>